<reference evidence="1 2" key="1">
    <citation type="submission" date="2015-01" db="EMBL/GenBank/DDBJ databases">
        <title>Deinococcus soli/N5/whole genome sequencing.</title>
        <authorList>
            <person name="Kim M.K."/>
            <person name="Srinivasan S."/>
            <person name="Lee J.-J."/>
        </authorList>
    </citation>
    <scope>NUCLEOTIDE SEQUENCE [LARGE SCALE GENOMIC DNA]</scope>
    <source>
        <strain evidence="1 2">N5</strain>
    </source>
</reference>
<sequence>MPAVTALYPLQLEIQTPYGLAVLPAPPPTVLQARRLDEVRRSRSVQGRAILSRAQEAEGWELTLAIPERNGVPLDVARPLQQCQQGDDTVITENYTDRAAVRIWAARVIQPDTGNWISGNPEDGDRFTLQLQFFAYGYS</sequence>
<evidence type="ECO:0000313" key="1">
    <source>
        <dbReference type="EMBL" id="AKH15952.1"/>
    </source>
</evidence>
<name>A0A0F7JJS9_9DEIO</name>
<dbReference type="PATRIC" id="fig|1309411.5.peg.324"/>
<accession>A0A0F7JJS9</accession>
<keyword evidence="2" id="KW-1185">Reference proteome</keyword>
<dbReference type="OrthoDB" id="77208at2"/>
<dbReference type="Proteomes" id="UP000034024">
    <property type="component" value="Chromosome"/>
</dbReference>
<dbReference type="EMBL" id="CP011389">
    <property type="protein sequence ID" value="AKH15952.1"/>
    <property type="molecule type" value="Genomic_DNA"/>
</dbReference>
<gene>
    <name evidence="1" type="ORF">SY84_01570</name>
</gene>
<organism evidence="1 2">
    <name type="scientific">Deinococcus soli</name>
    <name type="common">ex Cha et al. 2016</name>
    <dbReference type="NCBI Taxonomy" id="1309411"/>
    <lineage>
        <taxon>Bacteria</taxon>
        <taxon>Thermotogati</taxon>
        <taxon>Deinococcota</taxon>
        <taxon>Deinococci</taxon>
        <taxon>Deinococcales</taxon>
        <taxon>Deinococcaceae</taxon>
        <taxon>Deinococcus</taxon>
    </lineage>
</organism>
<dbReference type="AlphaFoldDB" id="A0A0F7JJS9"/>
<protein>
    <submittedName>
        <fullName evidence="1">Uncharacterized protein</fullName>
    </submittedName>
</protein>
<dbReference type="RefSeq" id="WP_046842528.1">
    <property type="nucleotide sequence ID" value="NZ_BMHJ01000020.1"/>
</dbReference>
<evidence type="ECO:0000313" key="2">
    <source>
        <dbReference type="Proteomes" id="UP000034024"/>
    </source>
</evidence>
<dbReference type="KEGG" id="dch:SY84_01570"/>
<proteinExistence type="predicted"/>